<dbReference type="EMBL" id="CP071517">
    <property type="protein sequence ID" value="QSX76784.1"/>
    <property type="molecule type" value="Genomic_DNA"/>
</dbReference>
<accession>A0ABX7RIH9</accession>
<protein>
    <recommendedName>
        <fullName evidence="4">PepSY domain-containing protein</fullName>
    </recommendedName>
</protein>
<organism evidence="2 3">
    <name type="scientific">Lysobacter arenosi</name>
    <dbReference type="NCBI Taxonomy" id="2795387"/>
    <lineage>
        <taxon>Bacteria</taxon>
        <taxon>Pseudomonadati</taxon>
        <taxon>Pseudomonadota</taxon>
        <taxon>Gammaproteobacteria</taxon>
        <taxon>Lysobacterales</taxon>
        <taxon>Lysobacteraceae</taxon>
        <taxon>Lysobacter</taxon>
    </lineage>
</organism>
<dbReference type="Proteomes" id="UP000663400">
    <property type="component" value="Chromosome"/>
</dbReference>
<feature type="region of interest" description="Disordered" evidence="1">
    <location>
        <begin position="1"/>
        <end position="66"/>
    </location>
</feature>
<evidence type="ECO:0000256" key="1">
    <source>
        <dbReference type="SAM" id="MobiDB-lite"/>
    </source>
</evidence>
<evidence type="ECO:0000313" key="2">
    <source>
        <dbReference type="EMBL" id="QSX76784.1"/>
    </source>
</evidence>
<evidence type="ECO:0000313" key="3">
    <source>
        <dbReference type="Proteomes" id="UP000663400"/>
    </source>
</evidence>
<gene>
    <name evidence="2" type="ORF">HIV01_010775</name>
</gene>
<name>A0ABX7RIH9_9GAMM</name>
<feature type="compositionally biased region" description="Basic and acidic residues" evidence="1">
    <location>
        <begin position="43"/>
        <end position="66"/>
    </location>
</feature>
<reference evidence="2 3" key="1">
    <citation type="submission" date="2021-02" db="EMBL/GenBank/DDBJ databases">
        <title>Lysobacter arenosi sp. nov., isolated from soil of gangwondo yeongwol, south Korea.</title>
        <authorList>
            <person name="Kim K.R."/>
            <person name="Kim K.H."/>
            <person name="Jeon C.O."/>
        </authorList>
    </citation>
    <scope>NUCLEOTIDE SEQUENCE [LARGE SCALE GENOMIC DNA]</scope>
    <source>
        <strain evidence="2 3">R7</strain>
    </source>
</reference>
<keyword evidence="3" id="KW-1185">Reference proteome</keyword>
<proteinExistence type="predicted"/>
<evidence type="ECO:0008006" key="4">
    <source>
        <dbReference type="Google" id="ProtNLM"/>
    </source>
</evidence>
<feature type="compositionally biased region" description="Basic and acidic residues" evidence="1">
    <location>
        <begin position="1"/>
        <end position="10"/>
    </location>
</feature>
<sequence length="66" mass="7651">MSDSVRRVERSTGGQVLSAERVPYDGRDVNRVKVVDSSGRVKIYMDDPQQRDRGRDRDEPTRRDDD</sequence>
<feature type="compositionally biased region" description="Basic and acidic residues" evidence="1">
    <location>
        <begin position="22"/>
        <end position="34"/>
    </location>
</feature>